<feature type="non-terminal residue" evidence="2">
    <location>
        <position position="64"/>
    </location>
</feature>
<feature type="domain" description="RNase H type-1" evidence="1">
    <location>
        <begin position="3"/>
        <end position="58"/>
    </location>
</feature>
<evidence type="ECO:0000313" key="2">
    <source>
        <dbReference type="EMBL" id="MCI72917.1"/>
    </source>
</evidence>
<dbReference type="SUPFAM" id="SSF53098">
    <property type="entry name" value="Ribonuclease H-like"/>
    <property type="match status" value="1"/>
</dbReference>
<evidence type="ECO:0000259" key="1">
    <source>
        <dbReference type="Pfam" id="PF13456"/>
    </source>
</evidence>
<dbReference type="GO" id="GO:0003676">
    <property type="term" value="F:nucleic acid binding"/>
    <property type="evidence" value="ECO:0007669"/>
    <property type="project" value="InterPro"/>
</dbReference>
<dbReference type="Proteomes" id="UP000265520">
    <property type="component" value="Unassembled WGS sequence"/>
</dbReference>
<dbReference type="EMBL" id="LXQA010827910">
    <property type="protein sequence ID" value="MCI72917.1"/>
    <property type="molecule type" value="Genomic_DNA"/>
</dbReference>
<protein>
    <recommendedName>
        <fullName evidence="1">RNase H type-1 domain-containing protein</fullName>
    </recommendedName>
</protein>
<dbReference type="GO" id="GO:0004523">
    <property type="term" value="F:RNA-DNA hybrid ribonuclease activity"/>
    <property type="evidence" value="ECO:0007669"/>
    <property type="project" value="InterPro"/>
</dbReference>
<dbReference type="CDD" id="cd06222">
    <property type="entry name" value="RNase_H_like"/>
    <property type="match status" value="1"/>
</dbReference>
<proteinExistence type="predicted"/>
<dbReference type="InterPro" id="IPR012337">
    <property type="entry name" value="RNaseH-like_sf"/>
</dbReference>
<organism evidence="2 3">
    <name type="scientific">Trifolium medium</name>
    <dbReference type="NCBI Taxonomy" id="97028"/>
    <lineage>
        <taxon>Eukaryota</taxon>
        <taxon>Viridiplantae</taxon>
        <taxon>Streptophyta</taxon>
        <taxon>Embryophyta</taxon>
        <taxon>Tracheophyta</taxon>
        <taxon>Spermatophyta</taxon>
        <taxon>Magnoliopsida</taxon>
        <taxon>eudicotyledons</taxon>
        <taxon>Gunneridae</taxon>
        <taxon>Pentapetalae</taxon>
        <taxon>rosids</taxon>
        <taxon>fabids</taxon>
        <taxon>Fabales</taxon>
        <taxon>Fabaceae</taxon>
        <taxon>Papilionoideae</taxon>
        <taxon>50 kb inversion clade</taxon>
        <taxon>NPAAA clade</taxon>
        <taxon>Hologalegina</taxon>
        <taxon>IRL clade</taxon>
        <taxon>Trifolieae</taxon>
        <taxon>Trifolium</taxon>
    </lineage>
</organism>
<sequence length="64" mass="6823">MAATAWLEGNCSIVEGESIALLEALRTLEQRGLSHVVIETDSKSVVDAISNLRGGNSEFSSIVF</sequence>
<dbReference type="AlphaFoldDB" id="A0A392UJH8"/>
<dbReference type="Pfam" id="PF13456">
    <property type="entry name" value="RVT_3"/>
    <property type="match status" value="1"/>
</dbReference>
<dbReference type="InterPro" id="IPR002156">
    <property type="entry name" value="RNaseH_domain"/>
</dbReference>
<evidence type="ECO:0000313" key="3">
    <source>
        <dbReference type="Proteomes" id="UP000265520"/>
    </source>
</evidence>
<dbReference type="InterPro" id="IPR036397">
    <property type="entry name" value="RNaseH_sf"/>
</dbReference>
<comment type="caution">
    <text evidence="2">The sequence shown here is derived from an EMBL/GenBank/DDBJ whole genome shotgun (WGS) entry which is preliminary data.</text>
</comment>
<accession>A0A392UJH8</accession>
<keyword evidence="3" id="KW-1185">Reference proteome</keyword>
<dbReference type="InterPro" id="IPR044730">
    <property type="entry name" value="RNase_H-like_dom_plant"/>
</dbReference>
<name>A0A392UJH8_9FABA</name>
<dbReference type="Gene3D" id="3.30.420.10">
    <property type="entry name" value="Ribonuclease H-like superfamily/Ribonuclease H"/>
    <property type="match status" value="1"/>
</dbReference>
<reference evidence="2 3" key="1">
    <citation type="journal article" date="2018" name="Front. Plant Sci.">
        <title>Red Clover (Trifolium pratense) and Zigzag Clover (T. medium) - A Picture of Genomic Similarities and Differences.</title>
        <authorList>
            <person name="Dluhosova J."/>
            <person name="Istvanek J."/>
            <person name="Nedelnik J."/>
            <person name="Repkova J."/>
        </authorList>
    </citation>
    <scope>NUCLEOTIDE SEQUENCE [LARGE SCALE GENOMIC DNA]</scope>
    <source>
        <strain evidence="3">cv. 10/8</strain>
        <tissue evidence="2">Leaf</tissue>
    </source>
</reference>